<evidence type="ECO:0000313" key="5">
    <source>
        <dbReference type="EMBL" id="JAC84447.1"/>
    </source>
</evidence>
<keyword evidence="2" id="KW-0560">Oxidoreductase</keyword>
<evidence type="ECO:0000259" key="4">
    <source>
        <dbReference type="PROSITE" id="PS50222"/>
    </source>
</evidence>
<dbReference type="SUPFAM" id="SSF53223">
    <property type="entry name" value="Aminoacid dehydrogenase-like, N-terminal domain"/>
    <property type="match status" value="1"/>
</dbReference>
<accession>A0A061SH07</accession>
<dbReference type="InterPro" id="IPR002048">
    <property type="entry name" value="EF_hand_dom"/>
</dbReference>
<dbReference type="EMBL" id="GBEZ01000440">
    <property type="protein sequence ID" value="JAC84447.1"/>
    <property type="molecule type" value="Transcribed_RNA"/>
</dbReference>
<dbReference type="InterPro" id="IPR014710">
    <property type="entry name" value="RmlC-like_jellyroll"/>
</dbReference>
<keyword evidence="1" id="KW-0106">Calcium</keyword>
<name>A0A061SH07_9CHLO</name>
<dbReference type="InterPro" id="IPR018247">
    <property type="entry name" value="EF_Hand_1_Ca_BS"/>
</dbReference>
<dbReference type="GO" id="GO:0051287">
    <property type="term" value="F:NAD binding"/>
    <property type="evidence" value="ECO:0007669"/>
    <property type="project" value="InterPro"/>
</dbReference>
<dbReference type="PROSITE" id="PS50042">
    <property type="entry name" value="CNMP_BINDING_3"/>
    <property type="match status" value="1"/>
</dbReference>
<dbReference type="InterPro" id="IPR000595">
    <property type="entry name" value="cNMP-bd_dom"/>
</dbReference>
<dbReference type="InterPro" id="IPR046346">
    <property type="entry name" value="Aminoacid_DH-like_N_sf"/>
</dbReference>
<dbReference type="InterPro" id="IPR012301">
    <property type="entry name" value="Malic_N_dom"/>
</dbReference>
<feature type="domain" description="Cyclic nucleotide-binding" evidence="3">
    <location>
        <begin position="253"/>
        <end position="361"/>
    </location>
</feature>
<dbReference type="GO" id="GO:0016616">
    <property type="term" value="F:oxidoreductase activity, acting on the CH-OH group of donors, NAD or NADP as acceptor"/>
    <property type="evidence" value="ECO:0007669"/>
    <property type="project" value="InterPro"/>
</dbReference>
<sequence>MEGQNVSYNGEVLKVKPLSTPPLNLQEGSALPVAERSLSLMGTSPPDTKGAMSNFSSPIHAPTDAMRNRMMLNELHSSTHFSVTELESLMSHFQVVSGQKRMISKKTFVNAMGHAFGMSDHQLLDHIFSGCDETDDGYIGFSQFVSALSTIFRGDRDEIISFWFKMYDKDHDGFMSREEFAELLHDVSSASKNSLNLAANSAFQASAVEIDKLMGPGTERLRLQDFREIVHTQNVLPTFYEPHTKAADLQHLAFRELSVEEREVLALLGAEFELSDGYTLISEHQPTARYFFFIMEGTVELTRSGIRLARQREGSFLGEAALFDDVKSVQEDGSIKFTTTVTCIGSVKVLQMEISAFYPLVYQEHPGATAIVQRLGRVMMDRFQQTEERLQALLATSQKQSEAGMRLSSKDWAAFRKRLMRLWALRYHKIGRKGKLEITPTKLMGTAADLSLAYSPGVAEPCLSIQKNTKWAFEYTAKGHLVGVVTNGSAVLGLGNIGPLAAKPVMEGKAVLFKKFADLDAFDIEINMSDPEKFVETVVALQPTFGGINLEDIKAPECFYIEKECQRRCSIPVFHDDQHGTAIIAGAGLLNALDLVLKDISQIRVTVCGCGAAGFTCAKYFRSLGVQRENLICVDVKGVIYKGRPDLTDDNYLSEVAVDTDARTLAEAMEGCDVFLGLSAGNLLKESMVAGMKRDPVIFALANPVSYQPIPPCACGRIVGGRE</sequence>
<dbReference type="SMART" id="SM00054">
    <property type="entry name" value="EFh"/>
    <property type="match status" value="2"/>
</dbReference>
<dbReference type="PANTHER" id="PTHR43237:SF4">
    <property type="entry name" value="NADP-DEPENDENT MALIC ENZYME"/>
    <property type="match status" value="1"/>
</dbReference>
<dbReference type="CDD" id="cd00038">
    <property type="entry name" value="CAP_ED"/>
    <property type="match status" value="1"/>
</dbReference>
<dbReference type="PANTHER" id="PTHR43237">
    <property type="entry name" value="NADP-DEPENDENT MALIC ENZYME"/>
    <property type="match status" value="1"/>
</dbReference>
<dbReference type="Gene3D" id="1.10.238.10">
    <property type="entry name" value="EF-hand"/>
    <property type="match status" value="1"/>
</dbReference>
<evidence type="ECO:0000256" key="2">
    <source>
        <dbReference type="ARBA" id="ARBA00023002"/>
    </source>
</evidence>
<dbReference type="AlphaFoldDB" id="A0A061SH07"/>
<dbReference type="GO" id="GO:0004470">
    <property type="term" value="F:malic enzyme activity"/>
    <property type="evidence" value="ECO:0007669"/>
    <property type="project" value="InterPro"/>
</dbReference>
<dbReference type="Gene3D" id="3.40.50.10380">
    <property type="entry name" value="Malic enzyme, N-terminal domain"/>
    <property type="match status" value="1"/>
</dbReference>
<dbReference type="Gene3D" id="3.40.50.720">
    <property type="entry name" value="NAD(P)-binding Rossmann-like Domain"/>
    <property type="match status" value="1"/>
</dbReference>
<protein>
    <submittedName>
        <fullName evidence="5">Malic enzyme</fullName>
    </submittedName>
</protein>
<reference evidence="5" key="1">
    <citation type="submission" date="2014-05" db="EMBL/GenBank/DDBJ databases">
        <title>The transcriptome of the halophilic microalga Tetraselmis sp. GSL018 isolated from the Great Salt Lake, Utah.</title>
        <authorList>
            <person name="Jinkerson R.E."/>
            <person name="D'Adamo S."/>
            <person name="Posewitz M.C."/>
        </authorList>
    </citation>
    <scope>NUCLEOTIDE SEQUENCE</scope>
    <source>
        <strain evidence="5">GSL018</strain>
    </source>
</reference>
<dbReference type="PROSITE" id="PS00018">
    <property type="entry name" value="EF_HAND_1"/>
    <property type="match status" value="1"/>
</dbReference>
<dbReference type="SUPFAM" id="SSF51735">
    <property type="entry name" value="NAD(P)-binding Rossmann-fold domains"/>
    <property type="match status" value="1"/>
</dbReference>
<gene>
    <name evidence="5" type="ORF">TSPGSL018_956</name>
</gene>
<feature type="domain" description="EF-hand" evidence="4">
    <location>
        <begin position="119"/>
        <end position="154"/>
    </location>
</feature>
<dbReference type="SMART" id="SM01274">
    <property type="entry name" value="malic"/>
    <property type="match status" value="1"/>
</dbReference>
<dbReference type="FunFam" id="3.40.50.10380:FF:000003">
    <property type="entry name" value="NADP-dependent malic enzyme"/>
    <property type="match status" value="1"/>
</dbReference>
<feature type="domain" description="EF-hand" evidence="4">
    <location>
        <begin position="155"/>
        <end position="190"/>
    </location>
</feature>
<dbReference type="InterPro" id="IPR011992">
    <property type="entry name" value="EF-hand-dom_pair"/>
</dbReference>
<dbReference type="Pfam" id="PF03949">
    <property type="entry name" value="Malic_M"/>
    <property type="match status" value="1"/>
</dbReference>
<dbReference type="Pfam" id="PF13499">
    <property type="entry name" value="EF-hand_7"/>
    <property type="match status" value="1"/>
</dbReference>
<dbReference type="GO" id="GO:0005509">
    <property type="term" value="F:calcium ion binding"/>
    <property type="evidence" value="ECO:0007669"/>
    <property type="project" value="InterPro"/>
</dbReference>
<proteinExistence type="predicted"/>
<organism evidence="5">
    <name type="scientific">Tetraselmis sp. GSL018</name>
    <dbReference type="NCBI Taxonomy" id="582737"/>
    <lineage>
        <taxon>Eukaryota</taxon>
        <taxon>Viridiplantae</taxon>
        <taxon>Chlorophyta</taxon>
        <taxon>core chlorophytes</taxon>
        <taxon>Chlorodendrophyceae</taxon>
        <taxon>Chlorodendrales</taxon>
        <taxon>Chlorodendraceae</taxon>
        <taxon>Tetraselmis</taxon>
    </lineage>
</organism>
<dbReference type="PROSITE" id="PS50222">
    <property type="entry name" value="EF_HAND_2"/>
    <property type="match status" value="2"/>
</dbReference>
<dbReference type="SMART" id="SM00100">
    <property type="entry name" value="cNMP"/>
    <property type="match status" value="1"/>
</dbReference>
<dbReference type="SUPFAM" id="SSF47473">
    <property type="entry name" value="EF-hand"/>
    <property type="match status" value="1"/>
</dbReference>
<dbReference type="InterPro" id="IPR036291">
    <property type="entry name" value="NAD(P)-bd_dom_sf"/>
</dbReference>
<dbReference type="SUPFAM" id="SSF51206">
    <property type="entry name" value="cAMP-binding domain-like"/>
    <property type="match status" value="1"/>
</dbReference>
<dbReference type="InterPro" id="IPR018490">
    <property type="entry name" value="cNMP-bd_dom_sf"/>
</dbReference>
<evidence type="ECO:0000259" key="3">
    <source>
        <dbReference type="PROSITE" id="PS50042"/>
    </source>
</evidence>
<dbReference type="Gene3D" id="2.60.120.10">
    <property type="entry name" value="Jelly Rolls"/>
    <property type="match status" value="1"/>
</dbReference>
<evidence type="ECO:0000256" key="1">
    <source>
        <dbReference type="ARBA" id="ARBA00022837"/>
    </source>
</evidence>
<dbReference type="Pfam" id="PF00390">
    <property type="entry name" value="malic"/>
    <property type="match status" value="1"/>
</dbReference>
<dbReference type="InterPro" id="IPR037062">
    <property type="entry name" value="Malic_N_dom_sf"/>
</dbReference>
<dbReference type="CDD" id="cd00051">
    <property type="entry name" value="EFh"/>
    <property type="match status" value="1"/>
</dbReference>
<dbReference type="InterPro" id="IPR051674">
    <property type="entry name" value="Malate_Decarboxylase"/>
</dbReference>
<dbReference type="SMART" id="SM00919">
    <property type="entry name" value="Malic_M"/>
    <property type="match status" value="1"/>
</dbReference>
<dbReference type="InterPro" id="IPR012302">
    <property type="entry name" value="Malic_NAD-bd"/>
</dbReference>
<dbReference type="PRINTS" id="PR00450">
    <property type="entry name" value="RECOVERIN"/>
</dbReference>